<accession>A0A378Y1D8</accession>
<sequence length="270" mass="31932">MINYRYNETKYALKLLENGFITKYHVYELKILAKFFKAKGFKPKQRKELIYEFCQKYIEGFNQVLYFRAINSVLNYAVKKENKLIDIDRISVSRSEIDYIIGAELTLNEKKVLFTLLTMNKINKQISNTMFGKESSHNKFGGSRTQFRELYKAAKINGKSNINEIIHDLYKKNHLNIETGYRKDNGKVQLSFIDKIERDDQVAIIINTYDNIGYYFDQFIGDSKVINCKCCGTLIHITSNRKKYCVDCFSKIRETQNRNKSLRYYYKNKS</sequence>
<reference evidence="1 2" key="1">
    <citation type="submission" date="2018-06" db="EMBL/GenBank/DDBJ databases">
        <authorList>
            <consortium name="Pathogen Informatics"/>
            <person name="Doyle S."/>
        </authorList>
    </citation>
    <scope>NUCLEOTIDE SEQUENCE [LARGE SCALE GENOMIC DNA]</scope>
    <source>
        <strain evidence="1 2">NCTC10343</strain>
    </source>
</reference>
<organism evidence="1 2">
    <name type="scientific">Paenibacillus polymyxa</name>
    <name type="common">Bacillus polymyxa</name>
    <dbReference type="NCBI Taxonomy" id="1406"/>
    <lineage>
        <taxon>Bacteria</taxon>
        <taxon>Bacillati</taxon>
        <taxon>Bacillota</taxon>
        <taxon>Bacilli</taxon>
        <taxon>Bacillales</taxon>
        <taxon>Paenibacillaceae</taxon>
        <taxon>Paenibacillus</taxon>
    </lineage>
</organism>
<evidence type="ECO:0000313" key="1">
    <source>
        <dbReference type="EMBL" id="SUA70340.1"/>
    </source>
</evidence>
<name>A0A378Y1D8_PAEPO</name>
<protein>
    <submittedName>
        <fullName evidence="1">Uncharacterized protein</fullName>
    </submittedName>
</protein>
<dbReference type="GeneID" id="93346564"/>
<dbReference type="AlphaFoldDB" id="A0A378Y1D8"/>
<dbReference type="EMBL" id="UGSC01000001">
    <property type="protein sequence ID" value="SUA70340.1"/>
    <property type="molecule type" value="Genomic_DNA"/>
</dbReference>
<proteinExistence type="predicted"/>
<gene>
    <name evidence="1" type="ORF">NCTC10343_03211</name>
</gene>
<dbReference type="Proteomes" id="UP000254400">
    <property type="component" value="Unassembled WGS sequence"/>
</dbReference>
<evidence type="ECO:0000313" key="2">
    <source>
        <dbReference type="Proteomes" id="UP000254400"/>
    </source>
</evidence>
<dbReference type="RefSeq" id="WP_019687735.1">
    <property type="nucleotide sequence ID" value="NZ_CP036496.1"/>
</dbReference>